<dbReference type="OrthoDB" id="8418771at2"/>
<reference evidence="1 2" key="1">
    <citation type="submission" date="2019-05" db="EMBL/GenBank/DDBJ databases">
        <title>Genome sequencing of F202Z8.</title>
        <authorList>
            <person name="Kwon Y.M."/>
        </authorList>
    </citation>
    <scope>NUCLEOTIDE SEQUENCE [LARGE SCALE GENOMIC DNA]</scope>
    <source>
        <strain evidence="1 2">F202Z8</strain>
    </source>
</reference>
<evidence type="ECO:0000313" key="2">
    <source>
        <dbReference type="Proteomes" id="UP000310017"/>
    </source>
</evidence>
<keyword evidence="2" id="KW-1185">Reference proteome</keyword>
<protein>
    <submittedName>
        <fullName evidence="1">Phosphoribosylpyrophosphate synthetase</fullName>
    </submittedName>
</protein>
<dbReference type="AlphaFoldDB" id="A0A5B7SR37"/>
<dbReference type="Proteomes" id="UP000310017">
    <property type="component" value="Chromosome"/>
</dbReference>
<proteinExistence type="predicted"/>
<name>A0A5B7SR37_9FLAO</name>
<dbReference type="KEGG" id="asag:FGM00_04865"/>
<organism evidence="1 2">
    <name type="scientific">Aggregatimonas sangjinii</name>
    <dbReference type="NCBI Taxonomy" id="2583587"/>
    <lineage>
        <taxon>Bacteria</taxon>
        <taxon>Pseudomonadati</taxon>
        <taxon>Bacteroidota</taxon>
        <taxon>Flavobacteriia</taxon>
        <taxon>Flavobacteriales</taxon>
        <taxon>Flavobacteriaceae</taxon>
        <taxon>Aggregatimonas</taxon>
    </lineage>
</organism>
<dbReference type="RefSeq" id="WP_138851825.1">
    <property type="nucleotide sequence ID" value="NZ_CP040710.1"/>
</dbReference>
<evidence type="ECO:0000313" key="1">
    <source>
        <dbReference type="EMBL" id="QCW99472.1"/>
    </source>
</evidence>
<gene>
    <name evidence="1" type="ORF">FGM00_04865</name>
</gene>
<sequence length="102" mass="11707">MKKGYDSLVDAINDLKMLGYDKDFNLQKSFLECKEPHHQIAPEEFTVDGYYRFDGNTNPSDESVLYAISSKRYQLKGILIDAYGAYSEPPSAEMLQKLRFTP</sequence>
<accession>A0A5B7SR37</accession>
<dbReference type="EMBL" id="CP040710">
    <property type="protein sequence ID" value="QCW99472.1"/>
    <property type="molecule type" value="Genomic_DNA"/>
</dbReference>